<evidence type="ECO:0000256" key="7">
    <source>
        <dbReference type="ARBA" id="ARBA00012102"/>
    </source>
</evidence>
<evidence type="ECO:0000256" key="8">
    <source>
        <dbReference type="ARBA" id="ARBA00022490"/>
    </source>
</evidence>
<dbReference type="Pfam" id="PF03309">
    <property type="entry name" value="Pan_kinase"/>
    <property type="match status" value="1"/>
</dbReference>
<evidence type="ECO:0000256" key="15">
    <source>
        <dbReference type="ARBA" id="ARBA00038036"/>
    </source>
</evidence>
<dbReference type="GO" id="GO:0005737">
    <property type="term" value="C:cytoplasm"/>
    <property type="evidence" value="ECO:0007669"/>
    <property type="project" value="UniProtKB-SubCell"/>
</dbReference>
<comment type="subunit">
    <text evidence="6">Homodimer.</text>
</comment>
<keyword evidence="18" id="KW-1185">Reference proteome</keyword>
<comment type="catalytic activity">
    <reaction evidence="1">
        <text>(R)-pantothenate + ATP = (R)-4'-phosphopantothenate + ADP + H(+)</text>
        <dbReference type="Rhea" id="RHEA:16373"/>
        <dbReference type="ChEBI" id="CHEBI:10986"/>
        <dbReference type="ChEBI" id="CHEBI:15378"/>
        <dbReference type="ChEBI" id="CHEBI:29032"/>
        <dbReference type="ChEBI" id="CHEBI:30616"/>
        <dbReference type="ChEBI" id="CHEBI:456216"/>
        <dbReference type="EC" id="2.7.1.33"/>
    </reaction>
</comment>
<evidence type="ECO:0000256" key="4">
    <source>
        <dbReference type="ARBA" id="ARBA00004496"/>
    </source>
</evidence>
<evidence type="ECO:0000256" key="10">
    <source>
        <dbReference type="ARBA" id="ARBA00022741"/>
    </source>
</evidence>
<name>A0A1Y0HKL8_9BACT</name>
<accession>A0A1Y0HKL8</accession>
<dbReference type="AlphaFoldDB" id="A0A1Y0HKL8"/>
<dbReference type="Proteomes" id="UP000196005">
    <property type="component" value="Chromosome"/>
</dbReference>
<dbReference type="NCBIfam" id="NF009872">
    <property type="entry name" value="PRK13333.1"/>
    <property type="match status" value="1"/>
</dbReference>
<comment type="similarity">
    <text evidence="15">Belongs to the type III pantothenate kinase family.</text>
</comment>
<dbReference type="GO" id="GO:0004594">
    <property type="term" value="F:pantothenate kinase activity"/>
    <property type="evidence" value="ECO:0007669"/>
    <property type="project" value="UniProtKB-EC"/>
</dbReference>
<dbReference type="GO" id="GO:0015937">
    <property type="term" value="P:coenzyme A biosynthetic process"/>
    <property type="evidence" value="ECO:0007669"/>
    <property type="project" value="UniProtKB-UniPathway"/>
</dbReference>
<comment type="subcellular location">
    <subcellularLocation>
        <location evidence="4">Cytoplasm</location>
    </subcellularLocation>
</comment>
<comment type="cofactor">
    <cofactor evidence="3">
        <name>NH4(+)</name>
        <dbReference type="ChEBI" id="CHEBI:28938"/>
    </cofactor>
</comment>
<dbReference type="SUPFAM" id="SSF53067">
    <property type="entry name" value="Actin-like ATPase domain"/>
    <property type="match status" value="2"/>
</dbReference>
<comment type="cofactor">
    <cofactor evidence="2">
        <name>K(+)</name>
        <dbReference type="ChEBI" id="CHEBI:29103"/>
    </cofactor>
</comment>
<evidence type="ECO:0000256" key="1">
    <source>
        <dbReference type="ARBA" id="ARBA00001206"/>
    </source>
</evidence>
<keyword evidence="13" id="KW-0630">Potassium</keyword>
<evidence type="ECO:0000256" key="3">
    <source>
        <dbReference type="ARBA" id="ARBA00001972"/>
    </source>
</evidence>
<keyword evidence="8" id="KW-0963">Cytoplasm</keyword>
<evidence type="ECO:0000256" key="16">
    <source>
        <dbReference type="ARBA" id="ARBA00040883"/>
    </source>
</evidence>
<protein>
    <recommendedName>
        <fullName evidence="16">Type III pantothenate kinase</fullName>
        <ecNumber evidence="7">2.7.1.33</ecNumber>
    </recommendedName>
</protein>
<dbReference type="PANTHER" id="PTHR34265:SF1">
    <property type="entry name" value="TYPE III PANTOTHENATE KINASE"/>
    <property type="match status" value="1"/>
</dbReference>
<keyword evidence="11 17" id="KW-0418">Kinase</keyword>
<evidence type="ECO:0000256" key="2">
    <source>
        <dbReference type="ARBA" id="ARBA00001958"/>
    </source>
</evidence>
<comment type="pathway">
    <text evidence="5">Cofactor biosynthesis; coenzyme A biosynthesis; CoA from (R)-pantothenate: step 1/5.</text>
</comment>
<dbReference type="EC" id="2.7.1.33" evidence="7"/>
<dbReference type="UniPathway" id="UPA00241">
    <property type="reaction ID" value="UER00352"/>
</dbReference>
<evidence type="ECO:0000256" key="5">
    <source>
        <dbReference type="ARBA" id="ARBA00005225"/>
    </source>
</evidence>
<evidence type="ECO:0000313" key="17">
    <source>
        <dbReference type="EMBL" id="ARU47875.1"/>
    </source>
</evidence>
<organism evidence="17 18">
    <name type="scientific">Sulfurospirillum diekertiae</name>
    <dbReference type="NCBI Taxonomy" id="1854492"/>
    <lineage>
        <taxon>Bacteria</taxon>
        <taxon>Pseudomonadati</taxon>
        <taxon>Campylobacterota</taxon>
        <taxon>Epsilonproteobacteria</taxon>
        <taxon>Campylobacterales</taxon>
        <taxon>Sulfurospirillaceae</taxon>
        <taxon>Sulfurospirillum</taxon>
    </lineage>
</organism>
<dbReference type="Gene3D" id="3.30.420.40">
    <property type="match status" value="2"/>
</dbReference>
<evidence type="ECO:0000256" key="12">
    <source>
        <dbReference type="ARBA" id="ARBA00022840"/>
    </source>
</evidence>
<dbReference type="NCBIfam" id="TIGR00671">
    <property type="entry name" value="baf"/>
    <property type="match status" value="1"/>
</dbReference>
<keyword evidence="10" id="KW-0547">Nucleotide-binding</keyword>
<keyword evidence="9 17" id="KW-0808">Transferase</keyword>
<evidence type="ECO:0000256" key="11">
    <source>
        <dbReference type="ARBA" id="ARBA00022777"/>
    </source>
</evidence>
<dbReference type="InterPro" id="IPR004619">
    <property type="entry name" value="Type_III_PanK"/>
</dbReference>
<dbReference type="InterPro" id="IPR043129">
    <property type="entry name" value="ATPase_NBD"/>
</dbReference>
<proteinExistence type="inferred from homology"/>
<keyword evidence="12" id="KW-0067">ATP-binding</keyword>
<sequence>MILCDIGNSNADFYQDGKVWTMSHKQFKEFVATEKVYYISVCEALKATLQSKNNFIDLEPFFEFDTIYQGMGIDRIAACSTIRDGMIVDAGSAITVDIMSGGMHLGGFILPGLSAYEKCYASISPRLMLPINPSVSLDALPQKTNDAISYGVIKSIIMLLEITCKDKRIFFYRW</sequence>
<dbReference type="EMBL" id="CP021416">
    <property type="protein sequence ID" value="ARU47875.1"/>
    <property type="molecule type" value="Genomic_DNA"/>
</dbReference>
<gene>
    <name evidence="17" type="ORF">Sdiek1_0706</name>
</gene>
<evidence type="ECO:0000313" key="18">
    <source>
        <dbReference type="Proteomes" id="UP000196005"/>
    </source>
</evidence>
<reference evidence="18" key="1">
    <citation type="submission" date="2017-05" db="EMBL/GenBank/DDBJ databases">
        <title>Dechlorination kinetics govern the competition between two new strains of the genus Sulfurospirillum.</title>
        <authorList>
            <person name="Buttet G.F."/>
            <person name="Murray A.M."/>
            <person name="Goris T."/>
            <person name="Burion M."/>
            <person name="Lin B."/>
            <person name="Rolle M."/>
            <person name="Maillard J."/>
        </authorList>
    </citation>
    <scope>NUCLEOTIDE SEQUENCE [LARGE SCALE GENOMIC DNA]</scope>
    <source>
        <strain evidence="18">SL2-1</strain>
    </source>
</reference>
<evidence type="ECO:0000256" key="9">
    <source>
        <dbReference type="ARBA" id="ARBA00022679"/>
    </source>
</evidence>
<evidence type="ECO:0000256" key="6">
    <source>
        <dbReference type="ARBA" id="ARBA00011738"/>
    </source>
</evidence>
<evidence type="ECO:0000256" key="13">
    <source>
        <dbReference type="ARBA" id="ARBA00022958"/>
    </source>
</evidence>
<dbReference type="GO" id="GO:0005524">
    <property type="term" value="F:ATP binding"/>
    <property type="evidence" value="ECO:0007669"/>
    <property type="project" value="UniProtKB-KW"/>
</dbReference>
<evidence type="ECO:0000256" key="14">
    <source>
        <dbReference type="ARBA" id="ARBA00022993"/>
    </source>
</evidence>
<dbReference type="PANTHER" id="PTHR34265">
    <property type="entry name" value="TYPE III PANTOTHENATE KINASE"/>
    <property type="match status" value="1"/>
</dbReference>
<dbReference type="KEGG" id="suls:Sdiek1_0706"/>
<keyword evidence="14" id="KW-0173">Coenzyme A biosynthesis</keyword>